<evidence type="ECO:0000256" key="2">
    <source>
        <dbReference type="PROSITE-ProRule" id="PRU00094"/>
    </source>
</evidence>
<keyword evidence="1" id="KW-0539">Nucleus</keyword>
<dbReference type="InterPro" id="IPR000679">
    <property type="entry name" value="Znf_GATA"/>
</dbReference>
<sequence>MLESSIDGSALQNAPNSPKRTEGHDPPAPPRLSCPSYKAGDVVTGVRPSAYSGSFKFLPSLEGCSSLDVMSLISVQCKRLMNPESLLEPALPSTAAFGRVRGAERETSREVGSECPEVAPYDPKDDCNTSRADGFVFVPLRVVEEKRRTEGNGTPALGEMVQVHGEDPKQCKTEGSSFQSLAFRTPGCPRKVKTTSDLLTDISLNSSSGPFCAAEGCFGKKDRPAIMLKLERCKNSAAGCHRNFARLSMDNTSVSQTGVSYRKMDSNSNELQQDEPDPFENRNDRQSSPVPFKTQAVSSNEFSEMHEFNGRSESCGKFAEAEKQEGGQKESTSPADLNEQRRMPRKQRHPIKSANRWDPDFKGVTIHMQTQLNKDSADQGRLLITSQYSARYWKTSRRARSSKTRSPVNAGRTSSSEEESDSPCPIKYKSCASCNTKKTPLWRDAEDGTPLCNACGIRYKKYRIRCFRCWHIPKKDGNSNSKCLKCGDTRGRAAARCRGYPEKRELIENS</sequence>
<dbReference type="Gene3D" id="3.30.50.10">
    <property type="entry name" value="Erythroid Transcription Factor GATA-1, subunit A"/>
    <property type="match status" value="1"/>
</dbReference>
<evidence type="ECO:0000259" key="4">
    <source>
        <dbReference type="PROSITE" id="PS50114"/>
    </source>
</evidence>
<evidence type="ECO:0000313" key="5">
    <source>
        <dbReference type="EMBL" id="KAK1154009.1"/>
    </source>
</evidence>
<dbReference type="InterPro" id="IPR013088">
    <property type="entry name" value="Znf_NHR/GATA"/>
</dbReference>
<dbReference type="EMBL" id="JAGXEW010000038">
    <property type="protein sequence ID" value="KAK1154009.1"/>
    <property type="molecule type" value="Genomic_DNA"/>
</dbReference>
<name>A0AAD8FUQ6_ACIOX</name>
<dbReference type="GO" id="GO:0008270">
    <property type="term" value="F:zinc ion binding"/>
    <property type="evidence" value="ECO:0007669"/>
    <property type="project" value="UniProtKB-KW"/>
</dbReference>
<dbReference type="PANTHER" id="PTHR47341">
    <property type="entry name" value="GATA-TYPE ZINC FINGER PROTEIN 1"/>
    <property type="match status" value="1"/>
</dbReference>
<dbReference type="InterPro" id="IPR053116">
    <property type="entry name" value="GATA-type_Znf_Regulator"/>
</dbReference>
<evidence type="ECO:0000256" key="3">
    <source>
        <dbReference type="SAM" id="MobiDB-lite"/>
    </source>
</evidence>
<organism evidence="5 6">
    <name type="scientific">Acipenser oxyrinchus oxyrinchus</name>
    <dbReference type="NCBI Taxonomy" id="40147"/>
    <lineage>
        <taxon>Eukaryota</taxon>
        <taxon>Metazoa</taxon>
        <taxon>Chordata</taxon>
        <taxon>Craniata</taxon>
        <taxon>Vertebrata</taxon>
        <taxon>Euteleostomi</taxon>
        <taxon>Actinopterygii</taxon>
        <taxon>Chondrostei</taxon>
        <taxon>Acipenseriformes</taxon>
        <taxon>Acipenseridae</taxon>
        <taxon>Acipenser</taxon>
    </lineage>
</organism>
<dbReference type="AlphaFoldDB" id="A0AAD8FUQ6"/>
<dbReference type="GO" id="GO:0007283">
    <property type="term" value="P:spermatogenesis"/>
    <property type="evidence" value="ECO:0007669"/>
    <property type="project" value="TreeGrafter"/>
</dbReference>
<dbReference type="PANTHER" id="PTHR47341:SF1">
    <property type="entry name" value="GATA-TYPE ZINC FINGER PROTEIN 1"/>
    <property type="match status" value="1"/>
</dbReference>
<feature type="domain" description="GATA-type" evidence="4">
    <location>
        <begin position="429"/>
        <end position="460"/>
    </location>
</feature>
<dbReference type="GO" id="GO:0006357">
    <property type="term" value="P:regulation of transcription by RNA polymerase II"/>
    <property type="evidence" value="ECO:0007669"/>
    <property type="project" value="TreeGrafter"/>
</dbReference>
<dbReference type="CDD" id="cd00202">
    <property type="entry name" value="ZnF_GATA"/>
    <property type="match status" value="1"/>
</dbReference>
<keyword evidence="2" id="KW-0863">Zinc-finger</keyword>
<feature type="region of interest" description="Disordered" evidence="3">
    <location>
        <begin position="256"/>
        <end position="358"/>
    </location>
</feature>
<feature type="compositionally biased region" description="Basic and acidic residues" evidence="3">
    <location>
        <begin position="319"/>
        <end position="328"/>
    </location>
</feature>
<feature type="compositionally biased region" description="Polar residues" evidence="3">
    <location>
        <begin position="1"/>
        <end position="18"/>
    </location>
</feature>
<feature type="region of interest" description="Disordered" evidence="3">
    <location>
        <begin position="395"/>
        <end position="424"/>
    </location>
</feature>
<proteinExistence type="predicted"/>
<dbReference type="SUPFAM" id="SSF57716">
    <property type="entry name" value="Glucocorticoid receptor-like (DNA-binding domain)"/>
    <property type="match status" value="1"/>
</dbReference>
<dbReference type="Proteomes" id="UP001230051">
    <property type="component" value="Unassembled WGS sequence"/>
</dbReference>
<protein>
    <submittedName>
        <fullName evidence="5">GATA-type zinc finger protein 1</fullName>
    </submittedName>
</protein>
<reference evidence="5" key="1">
    <citation type="submission" date="2022-02" db="EMBL/GenBank/DDBJ databases">
        <title>Atlantic sturgeon de novo genome assembly.</title>
        <authorList>
            <person name="Stock M."/>
            <person name="Klopp C."/>
            <person name="Guiguen Y."/>
            <person name="Cabau C."/>
            <person name="Parinello H."/>
            <person name="Santidrian Yebra-Pimentel E."/>
            <person name="Kuhl H."/>
            <person name="Dirks R.P."/>
            <person name="Guessner J."/>
            <person name="Wuertz S."/>
            <person name="Du K."/>
            <person name="Schartl M."/>
        </authorList>
    </citation>
    <scope>NUCLEOTIDE SEQUENCE</scope>
    <source>
        <strain evidence="5">STURGEONOMICS-FGT-2020</strain>
        <tissue evidence="5">Whole blood</tissue>
    </source>
</reference>
<dbReference type="GO" id="GO:0043565">
    <property type="term" value="F:sequence-specific DNA binding"/>
    <property type="evidence" value="ECO:0007669"/>
    <property type="project" value="InterPro"/>
</dbReference>
<keyword evidence="6" id="KW-1185">Reference proteome</keyword>
<accession>A0AAD8FUQ6</accession>
<keyword evidence="2" id="KW-0862">Zinc</keyword>
<dbReference type="SMART" id="SM00401">
    <property type="entry name" value="ZnF_GATA"/>
    <property type="match status" value="1"/>
</dbReference>
<evidence type="ECO:0000256" key="1">
    <source>
        <dbReference type="ARBA" id="ARBA00023242"/>
    </source>
</evidence>
<keyword evidence="2" id="KW-0479">Metal-binding</keyword>
<dbReference type="GO" id="GO:0048599">
    <property type="term" value="P:oocyte development"/>
    <property type="evidence" value="ECO:0007669"/>
    <property type="project" value="TreeGrafter"/>
</dbReference>
<dbReference type="PROSITE" id="PS50114">
    <property type="entry name" value="GATA_ZN_FINGER_2"/>
    <property type="match status" value="1"/>
</dbReference>
<comment type="caution">
    <text evidence="5">The sequence shown here is derived from an EMBL/GenBank/DDBJ whole genome shotgun (WGS) entry which is preliminary data.</text>
</comment>
<dbReference type="GO" id="GO:0005634">
    <property type="term" value="C:nucleus"/>
    <property type="evidence" value="ECO:0007669"/>
    <property type="project" value="TreeGrafter"/>
</dbReference>
<gene>
    <name evidence="5" type="primary">Zglp1</name>
    <name evidence="5" type="ORF">AOXY_G29259</name>
</gene>
<evidence type="ECO:0000313" key="6">
    <source>
        <dbReference type="Proteomes" id="UP001230051"/>
    </source>
</evidence>
<feature type="region of interest" description="Disordered" evidence="3">
    <location>
        <begin position="1"/>
        <end position="36"/>
    </location>
</feature>
<dbReference type="Pfam" id="PF00320">
    <property type="entry name" value="GATA"/>
    <property type="match status" value="1"/>
</dbReference>